<dbReference type="Proteomes" id="UP001499984">
    <property type="component" value="Unassembled WGS sequence"/>
</dbReference>
<protein>
    <submittedName>
        <fullName evidence="2">Uncharacterized protein</fullName>
    </submittedName>
</protein>
<sequence length="119" mass="12092">MVSGLGSRTVSALEPAYRRRAVLPATGLSGGLGLDGQVGFVSVLLVGAGLLDAAGFESTVDMTRPATVPLLMRQRPSRPSESSAGSTSSPNWARSGGAWPPATTRPPPATSPDSTYAVP</sequence>
<evidence type="ECO:0000313" key="3">
    <source>
        <dbReference type="Proteomes" id="UP001499984"/>
    </source>
</evidence>
<organism evidence="2 3">
    <name type="scientific">Streptomyces shaanxiensis</name>
    <dbReference type="NCBI Taxonomy" id="653357"/>
    <lineage>
        <taxon>Bacteria</taxon>
        <taxon>Bacillati</taxon>
        <taxon>Actinomycetota</taxon>
        <taxon>Actinomycetes</taxon>
        <taxon>Kitasatosporales</taxon>
        <taxon>Streptomycetaceae</taxon>
        <taxon>Streptomyces</taxon>
    </lineage>
</organism>
<evidence type="ECO:0000256" key="1">
    <source>
        <dbReference type="SAM" id="MobiDB-lite"/>
    </source>
</evidence>
<feature type="region of interest" description="Disordered" evidence="1">
    <location>
        <begin position="67"/>
        <end position="119"/>
    </location>
</feature>
<dbReference type="EMBL" id="BAAAZY010000011">
    <property type="protein sequence ID" value="GAA4065104.1"/>
    <property type="molecule type" value="Genomic_DNA"/>
</dbReference>
<accession>A0ABP7VDW4</accession>
<comment type="caution">
    <text evidence="2">The sequence shown here is derived from an EMBL/GenBank/DDBJ whole genome shotgun (WGS) entry which is preliminary data.</text>
</comment>
<feature type="compositionally biased region" description="Low complexity" evidence="1">
    <location>
        <begin position="77"/>
        <end position="90"/>
    </location>
</feature>
<reference evidence="3" key="1">
    <citation type="journal article" date="2019" name="Int. J. Syst. Evol. Microbiol.">
        <title>The Global Catalogue of Microorganisms (GCM) 10K type strain sequencing project: providing services to taxonomists for standard genome sequencing and annotation.</title>
        <authorList>
            <consortium name="The Broad Institute Genomics Platform"/>
            <consortium name="The Broad Institute Genome Sequencing Center for Infectious Disease"/>
            <person name="Wu L."/>
            <person name="Ma J."/>
        </authorList>
    </citation>
    <scope>NUCLEOTIDE SEQUENCE [LARGE SCALE GENOMIC DNA]</scope>
    <source>
        <strain evidence="3">JCM 16925</strain>
    </source>
</reference>
<keyword evidence="3" id="KW-1185">Reference proteome</keyword>
<name>A0ABP7VDW4_9ACTN</name>
<gene>
    <name evidence="2" type="ORF">GCM10022233_44570</name>
</gene>
<evidence type="ECO:0000313" key="2">
    <source>
        <dbReference type="EMBL" id="GAA4065104.1"/>
    </source>
</evidence>
<proteinExistence type="predicted"/>